<dbReference type="SUPFAM" id="SSF69318">
    <property type="entry name" value="Integrin alpha N-terminal domain"/>
    <property type="match status" value="1"/>
</dbReference>
<dbReference type="InterPro" id="IPR028994">
    <property type="entry name" value="Integrin_alpha_N"/>
</dbReference>
<accession>I2GNW4</accession>
<dbReference type="RefSeq" id="WP_009284160.1">
    <property type="nucleotide sequence ID" value="NZ_CAIT01000009.1"/>
</dbReference>
<dbReference type="Gene3D" id="2.130.10.130">
    <property type="entry name" value="Integrin alpha, N-terminal"/>
    <property type="match status" value="1"/>
</dbReference>
<evidence type="ECO:0000313" key="2">
    <source>
        <dbReference type="EMBL" id="CCH55592.1"/>
    </source>
</evidence>
<keyword evidence="1" id="KW-0732">Signal</keyword>
<sequence>MHLTSVIRIAFYGGIFAILGSIAINCQSANPQDEQAAEGQRLAQQYCGTCHLPVDPQALDKQTWHKRVLPTMAPKLGLEVWQTNHYYQPPSATISLNDWNKLVAYYEENAPAKPRSTKPQKSSPDWAVFELVKPTTKANPGSEATTTLVAIDATSGQIYSSSETAPALTGWNASLSPSRLAALPSPAVQAVRTTTTGGTSELVLTCIGTMLAVDQPIGEVMALNLNEPTRPPVSLARQFPRPIQSVPGDFNRDGRTDWIVCGFGHNSGGLYYLKQRPDRQFERVTIKNVPGATQVIPGDFNRDGWLDFMALFAHADEGIWLFTNNQQGGFTEENVLRFPPVYGSTSFQMVDFNRDGKLDILYTCGDNSDYSRVLKPFHGIYLFLNKGSHRYEQAFFYPLNGCTKAVATDFDLDGDLDIAAIAFFADLKEAAPQTFIYLEQQKPLAFAAHAVPIHAYGRWLCMDVNDWDQDHDPDIVLGNYAKGFLNEAGLRPTWNSHVPLIVLRNQTRNPSAKTLADLTNHQ</sequence>
<gene>
    <name evidence="2" type="ORF">BN8_04861</name>
</gene>
<organism evidence="2 3">
    <name type="scientific">Fibrisoma limi BUZ 3</name>
    <dbReference type="NCBI Taxonomy" id="1185876"/>
    <lineage>
        <taxon>Bacteria</taxon>
        <taxon>Pseudomonadati</taxon>
        <taxon>Bacteroidota</taxon>
        <taxon>Cytophagia</taxon>
        <taxon>Cytophagales</taxon>
        <taxon>Spirosomataceae</taxon>
        <taxon>Fibrisoma</taxon>
    </lineage>
</organism>
<proteinExistence type="predicted"/>
<dbReference type="PANTHER" id="PTHR44103:SF1">
    <property type="entry name" value="PROPROTEIN CONVERTASE P"/>
    <property type="match status" value="1"/>
</dbReference>
<dbReference type="AlphaFoldDB" id="I2GNW4"/>
<dbReference type="GO" id="GO:0009055">
    <property type="term" value="F:electron transfer activity"/>
    <property type="evidence" value="ECO:0007669"/>
    <property type="project" value="InterPro"/>
</dbReference>
<evidence type="ECO:0000256" key="1">
    <source>
        <dbReference type="ARBA" id="ARBA00022729"/>
    </source>
</evidence>
<comment type="caution">
    <text evidence="2">The sequence shown here is derived from an EMBL/GenBank/DDBJ whole genome shotgun (WGS) entry which is preliminary data.</text>
</comment>
<dbReference type="PANTHER" id="PTHR44103">
    <property type="entry name" value="PROPROTEIN CONVERTASE P"/>
    <property type="match status" value="1"/>
</dbReference>
<dbReference type="InterPro" id="IPR036909">
    <property type="entry name" value="Cyt_c-like_dom_sf"/>
</dbReference>
<evidence type="ECO:0008006" key="4">
    <source>
        <dbReference type="Google" id="ProtNLM"/>
    </source>
</evidence>
<dbReference type="SUPFAM" id="SSF46626">
    <property type="entry name" value="Cytochrome c"/>
    <property type="match status" value="1"/>
</dbReference>
<protein>
    <recommendedName>
        <fullName evidence="4">FG-GAP repeat protein</fullName>
    </recommendedName>
</protein>
<reference evidence="2 3" key="1">
    <citation type="journal article" date="2012" name="J. Bacteriol.">
        <title>Genome Sequence of the Filamentous Bacterium Fibrisoma limi BUZ 3T.</title>
        <authorList>
            <person name="Filippini M."/>
            <person name="Qi W."/>
            <person name="Jaenicke S."/>
            <person name="Goesmann A."/>
            <person name="Smits T.H."/>
            <person name="Bagheri H.C."/>
        </authorList>
    </citation>
    <scope>NUCLEOTIDE SEQUENCE [LARGE SCALE GENOMIC DNA]</scope>
    <source>
        <strain evidence="3">BUZ 3T</strain>
    </source>
</reference>
<dbReference type="Pfam" id="PF13517">
    <property type="entry name" value="FG-GAP_3"/>
    <property type="match status" value="1"/>
</dbReference>
<dbReference type="GO" id="GO:0020037">
    <property type="term" value="F:heme binding"/>
    <property type="evidence" value="ECO:0007669"/>
    <property type="project" value="InterPro"/>
</dbReference>
<dbReference type="Proteomes" id="UP000009309">
    <property type="component" value="Unassembled WGS sequence"/>
</dbReference>
<dbReference type="EMBL" id="CAIT01000009">
    <property type="protein sequence ID" value="CCH55592.1"/>
    <property type="molecule type" value="Genomic_DNA"/>
</dbReference>
<evidence type="ECO:0000313" key="3">
    <source>
        <dbReference type="Proteomes" id="UP000009309"/>
    </source>
</evidence>
<dbReference type="eggNOG" id="COG1876">
    <property type="taxonomic scope" value="Bacteria"/>
</dbReference>
<dbReference type="InterPro" id="IPR013517">
    <property type="entry name" value="FG-GAP"/>
</dbReference>
<dbReference type="OrthoDB" id="1391917at2"/>
<name>I2GNW4_9BACT</name>
<keyword evidence="3" id="KW-1185">Reference proteome</keyword>
<dbReference type="STRING" id="1185876.BN8_04861"/>